<keyword evidence="2 5" id="KW-0645">Protease</keyword>
<dbReference type="InterPro" id="IPR023828">
    <property type="entry name" value="Peptidase_S8_Ser-AS"/>
</dbReference>
<dbReference type="InterPro" id="IPR050131">
    <property type="entry name" value="Peptidase_S8_subtilisin-like"/>
</dbReference>
<evidence type="ECO:0000256" key="1">
    <source>
        <dbReference type="ARBA" id="ARBA00011073"/>
    </source>
</evidence>
<dbReference type="PROSITE" id="PS00137">
    <property type="entry name" value="SUBTILASE_HIS"/>
    <property type="match status" value="1"/>
</dbReference>
<sequence>MISEEDFELTEQQLEKAGLEIREKWGAEIEAKLEGSLGYQIMNEVDDVNSTTRQRVMIYYKPTKCFEQYHEEFEQLEEIYEKRNEEFEVEEFAEFESLVNQDIESLIEDLKQEQALVEHLTLGEAVVANLTPAQIQKFAQQSNIVRLEADKPLRLELDQSSVTVGLVNARTQGIVGTGKGVIIAVLDGEVDINHPDLKGRVVHKRNYTSEPWGNPHPHGTHVAGIIAGNGLQYKGMAPEAVIWSYKLLPSEATNSGQGFKGADAIEDVIKDMKEGVKIANCSWGVPTELDGTNVWAKTAERATKLGLVLVKSAGNNGPEPGTLTSPADAFGDVIVVGASSRDGSQVTSFSSRGPTADNRPKPDILAPGEQIVSAVPGGSYQKMSGTSMAAPHIAGIAALLLERNPKLEPWQIKKILMESAKPLESTSDPNVQGKGLVDVVKALQMATQPVSEEKQITYTSVVKQRKLLEQLNISVRNTSKEVMQGVKASLVSDIDDIKVTTAEQNYGNLRTGTEIIRNFEIEVSSNYKPSQYNLILNLSYTTPTGKKKTESYQTKHQIPSLAK</sequence>
<feature type="compositionally biased region" description="Polar residues" evidence="6">
    <location>
        <begin position="343"/>
        <end position="353"/>
    </location>
</feature>
<evidence type="ECO:0000256" key="2">
    <source>
        <dbReference type="ARBA" id="ARBA00022670"/>
    </source>
</evidence>
<dbReference type="InterPro" id="IPR015500">
    <property type="entry name" value="Peptidase_S8_subtilisin-rel"/>
</dbReference>
<dbReference type="PANTHER" id="PTHR43806">
    <property type="entry name" value="PEPTIDASE S8"/>
    <property type="match status" value="1"/>
</dbReference>
<comment type="similarity">
    <text evidence="1 5">Belongs to the peptidase S8 family.</text>
</comment>
<comment type="caution">
    <text evidence="8">The sequence shown here is derived from an EMBL/GenBank/DDBJ whole genome shotgun (WGS) entry which is preliminary data.</text>
</comment>
<dbReference type="RefSeq" id="WP_229490431.1">
    <property type="nucleotide sequence ID" value="NZ_JAIVFQ010000133.1"/>
</dbReference>
<dbReference type="InterPro" id="IPR000209">
    <property type="entry name" value="Peptidase_S8/S53_dom"/>
</dbReference>
<evidence type="ECO:0000256" key="4">
    <source>
        <dbReference type="ARBA" id="ARBA00022825"/>
    </source>
</evidence>
<dbReference type="PANTHER" id="PTHR43806:SF11">
    <property type="entry name" value="CEREVISIN-RELATED"/>
    <property type="match status" value="1"/>
</dbReference>
<dbReference type="Gene3D" id="3.40.50.200">
    <property type="entry name" value="Peptidase S8/S53 domain"/>
    <property type="match status" value="1"/>
</dbReference>
<keyword evidence="3 5" id="KW-0378">Hydrolase</keyword>
<dbReference type="InterPro" id="IPR022398">
    <property type="entry name" value="Peptidase_S8_His-AS"/>
</dbReference>
<proteinExistence type="inferred from homology"/>
<name>A0ABS8IK32_9NOSO</name>
<dbReference type="PROSITE" id="PS00138">
    <property type="entry name" value="SUBTILASE_SER"/>
    <property type="match status" value="1"/>
</dbReference>
<protein>
    <submittedName>
        <fullName evidence="8">S8 family serine peptidase</fullName>
    </submittedName>
</protein>
<evidence type="ECO:0000313" key="8">
    <source>
        <dbReference type="EMBL" id="MCC5604524.1"/>
    </source>
</evidence>
<keyword evidence="4 5" id="KW-0720">Serine protease</keyword>
<evidence type="ECO:0000256" key="6">
    <source>
        <dbReference type="SAM" id="MobiDB-lite"/>
    </source>
</evidence>
<dbReference type="Proteomes" id="UP001199525">
    <property type="component" value="Unassembled WGS sequence"/>
</dbReference>
<feature type="region of interest" description="Disordered" evidence="6">
    <location>
        <begin position="544"/>
        <end position="563"/>
    </location>
</feature>
<dbReference type="InterPro" id="IPR036852">
    <property type="entry name" value="Peptidase_S8/S53_dom_sf"/>
</dbReference>
<dbReference type="EMBL" id="JAIVFQ010000133">
    <property type="protein sequence ID" value="MCC5604524.1"/>
    <property type="molecule type" value="Genomic_DNA"/>
</dbReference>
<accession>A0ABS8IK32</accession>
<keyword evidence="9" id="KW-1185">Reference proteome</keyword>
<feature type="active site" description="Charge relay system" evidence="5">
    <location>
        <position position="187"/>
    </location>
</feature>
<feature type="active site" description="Charge relay system" evidence="5">
    <location>
        <position position="387"/>
    </location>
</feature>
<dbReference type="PRINTS" id="PR00723">
    <property type="entry name" value="SUBTILISIN"/>
</dbReference>
<reference evidence="8 9" key="1">
    <citation type="journal article" date="2021" name="Microorganisms">
        <title>Genome Evolution of Filamentous Cyanobacterium Nostoc Species: From Facultative Symbiosis to Free Living.</title>
        <authorList>
            <person name="Huo D."/>
            <person name="Li H."/>
            <person name="Cai F."/>
            <person name="Guo X."/>
            <person name="Qiao Z."/>
            <person name="Wang W."/>
            <person name="Yu G."/>
            <person name="Li R."/>
        </authorList>
    </citation>
    <scope>NUCLEOTIDE SEQUENCE [LARGE SCALE GENOMIC DNA]</scope>
    <source>
        <strain evidence="8 9">CHAB 5714</strain>
    </source>
</reference>
<evidence type="ECO:0000313" key="9">
    <source>
        <dbReference type="Proteomes" id="UP001199525"/>
    </source>
</evidence>
<feature type="domain" description="Peptidase S8/S53" evidence="7">
    <location>
        <begin position="178"/>
        <end position="435"/>
    </location>
</feature>
<evidence type="ECO:0000256" key="3">
    <source>
        <dbReference type="ARBA" id="ARBA00022801"/>
    </source>
</evidence>
<organism evidence="8 9">
    <name type="scientific">Nostoc favosum CHAB5714</name>
    <dbReference type="NCBI Taxonomy" id="2780399"/>
    <lineage>
        <taxon>Bacteria</taxon>
        <taxon>Bacillati</taxon>
        <taxon>Cyanobacteriota</taxon>
        <taxon>Cyanophyceae</taxon>
        <taxon>Nostocales</taxon>
        <taxon>Nostocaceae</taxon>
        <taxon>Nostoc</taxon>
        <taxon>Nostoc favosum</taxon>
    </lineage>
</organism>
<gene>
    <name evidence="8" type="ORF">LC586_36585</name>
</gene>
<dbReference type="Pfam" id="PF00082">
    <property type="entry name" value="Peptidase_S8"/>
    <property type="match status" value="1"/>
</dbReference>
<feature type="region of interest" description="Disordered" evidence="6">
    <location>
        <begin position="343"/>
        <end position="365"/>
    </location>
</feature>
<dbReference type="PROSITE" id="PS51892">
    <property type="entry name" value="SUBTILASE"/>
    <property type="match status" value="1"/>
</dbReference>
<evidence type="ECO:0000259" key="7">
    <source>
        <dbReference type="Pfam" id="PF00082"/>
    </source>
</evidence>
<dbReference type="SUPFAM" id="SSF52743">
    <property type="entry name" value="Subtilisin-like"/>
    <property type="match status" value="1"/>
</dbReference>
<feature type="active site" description="Charge relay system" evidence="5">
    <location>
        <position position="218"/>
    </location>
</feature>
<evidence type="ECO:0000256" key="5">
    <source>
        <dbReference type="PROSITE-ProRule" id="PRU01240"/>
    </source>
</evidence>